<reference evidence="1" key="1">
    <citation type="submission" date="2014-11" db="EMBL/GenBank/DDBJ databases">
        <authorList>
            <person name="Amaro Gonzalez C."/>
        </authorList>
    </citation>
    <scope>NUCLEOTIDE SEQUENCE</scope>
</reference>
<dbReference type="EMBL" id="GBXM01070570">
    <property type="protein sequence ID" value="JAH38007.1"/>
    <property type="molecule type" value="Transcribed_RNA"/>
</dbReference>
<accession>A0A0E9S9V7</accession>
<evidence type="ECO:0000313" key="1">
    <source>
        <dbReference type="EMBL" id="JAH38007.1"/>
    </source>
</evidence>
<protein>
    <submittedName>
        <fullName evidence="1">Uncharacterized protein</fullName>
    </submittedName>
</protein>
<dbReference type="AlphaFoldDB" id="A0A0E9S9V7"/>
<sequence>MAKSFTKQSNNRILKKKINNHKRFFSCKEITDLAYLSLL</sequence>
<proteinExistence type="predicted"/>
<reference evidence="1" key="2">
    <citation type="journal article" date="2015" name="Fish Shellfish Immunol.">
        <title>Early steps in the European eel (Anguilla anguilla)-Vibrio vulnificus interaction in the gills: Role of the RtxA13 toxin.</title>
        <authorList>
            <person name="Callol A."/>
            <person name="Pajuelo D."/>
            <person name="Ebbesson L."/>
            <person name="Teles M."/>
            <person name="MacKenzie S."/>
            <person name="Amaro C."/>
        </authorList>
    </citation>
    <scope>NUCLEOTIDE SEQUENCE</scope>
</reference>
<name>A0A0E9S9V7_ANGAN</name>
<organism evidence="1">
    <name type="scientific">Anguilla anguilla</name>
    <name type="common">European freshwater eel</name>
    <name type="synonym">Muraena anguilla</name>
    <dbReference type="NCBI Taxonomy" id="7936"/>
    <lineage>
        <taxon>Eukaryota</taxon>
        <taxon>Metazoa</taxon>
        <taxon>Chordata</taxon>
        <taxon>Craniata</taxon>
        <taxon>Vertebrata</taxon>
        <taxon>Euteleostomi</taxon>
        <taxon>Actinopterygii</taxon>
        <taxon>Neopterygii</taxon>
        <taxon>Teleostei</taxon>
        <taxon>Anguilliformes</taxon>
        <taxon>Anguillidae</taxon>
        <taxon>Anguilla</taxon>
    </lineage>
</organism>